<dbReference type="Pfam" id="PF13458">
    <property type="entry name" value="Peripla_BP_6"/>
    <property type="match status" value="1"/>
</dbReference>
<dbReference type="Gene3D" id="3.40.50.2300">
    <property type="match status" value="2"/>
</dbReference>
<dbReference type="SMART" id="SM00257">
    <property type="entry name" value="LysM"/>
    <property type="match status" value="4"/>
</dbReference>
<dbReference type="PANTHER" id="PTHR33734:SF22">
    <property type="entry name" value="MEMBRANE-BOUND LYTIC MUREIN TRANSGLYCOSYLASE D"/>
    <property type="match status" value="1"/>
</dbReference>
<keyword evidence="7" id="KW-1185">Reference proteome</keyword>
<feature type="domain" description="LysM" evidence="5">
    <location>
        <begin position="104"/>
        <end position="147"/>
    </location>
</feature>
<dbReference type="InterPro" id="IPR018392">
    <property type="entry name" value="LysM"/>
</dbReference>
<dbReference type="CDD" id="cd00118">
    <property type="entry name" value="LysM"/>
    <property type="match status" value="4"/>
</dbReference>
<dbReference type="Proteomes" id="UP001193389">
    <property type="component" value="Chromosome"/>
</dbReference>
<organism evidence="6 7">
    <name type="scientific">Aquipluma nitroreducens</name>
    <dbReference type="NCBI Taxonomy" id="2010828"/>
    <lineage>
        <taxon>Bacteria</taxon>
        <taxon>Pseudomonadati</taxon>
        <taxon>Bacteroidota</taxon>
        <taxon>Bacteroidia</taxon>
        <taxon>Marinilabiliales</taxon>
        <taxon>Prolixibacteraceae</taxon>
        <taxon>Aquipluma</taxon>
    </lineage>
</organism>
<dbReference type="SUPFAM" id="SSF54106">
    <property type="entry name" value="LysM domain"/>
    <property type="match status" value="4"/>
</dbReference>
<feature type="region of interest" description="Disordered" evidence="3">
    <location>
        <begin position="281"/>
        <end position="314"/>
    </location>
</feature>
<proteinExistence type="inferred from homology"/>
<reference evidence="6" key="1">
    <citation type="journal article" date="2020" name="Int. J. Syst. Evol. Microbiol.">
        <title>Aquipluma nitroreducens gen. nov. sp. nov., a novel facultatively anaerobic bacterium isolated from a freshwater lake.</title>
        <authorList>
            <person name="Watanabe M."/>
            <person name="Kojima H."/>
            <person name="Fukui M."/>
        </authorList>
    </citation>
    <scope>NUCLEOTIDE SEQUENCE</scope>
    <source>
        <strain evidence="6">MeG22</strain>
    </source>
</reference>
<name>A0A5K7SFD0_9BACT</name>
<dbReference type="Pfam" id="PF01476">
    <property type="entry name" value="LysM"/>
    <property type="match status" value="4"/>
</dbReference>
<evidence type="ECO:0000256" key="1">
    <source>
        <dbReference type="ARBA" id="ARBA00010062"/>
    </source>
</evidence>
<protein>
    <submittedName>
        <fullName evidence="6">LysM-repeat proteins and domains</fullName>
    </submittedName>
</protein>
<dbReference type="EMBL" id="AP018694">
    <property type="protein sequence ID" value="BBE19944.1"/>
    <property type="molecule type" value="Genomic_DNA"/>
</dbReference>
<dbReference type="SUPFAM" id="SSF53822">
    <property type="entry name" value="Periplasmic binding protein-like I"/>
    <property type="match status" value="1"/>
</dbReference>
<evidence type="ECO:0000259" key="5">
    <source>
        <dbReference type="PROSITE" id="PS51782"/>
    </source>
</evidence>
<evidence type="ECO:0000256" key="3">
    <source>
        <dbReference type="SAM" id="MobiDB-lite"/>
    </source>
</evidence>
<comment type="similarity">
    <text evidence="1">Belongs to the leucine-binding protein family.</text>
</comment>
<gene>
    <name evidence="6" type="ORF">AQPE_4133</name>
</gene>
<feature type="domain" description="LysM" evidence="5">
    <location>
        <begin position="173"/>
        <end position="216"/>
    </location>
</feature>
<feature type="compositionally biased region" description="Polar residues" evidence="3">
    <location>
        <begin position="281"/>
        <end position="307"/>
    </location>
</feature>
<dbReference type="AlphaFoldDB" id="A0A5K7SFD0"/>
<keyword evidence="2 4" id="KW-0732">Signal</keyword>
<evidence type="ECO:0000256" key="2">
    <source>
        <dbReference type="ARBA" id="ARBA00022729"/>
    </source>
</evidence>
<dbReference type="Gene3D" id="3.10.350.10">
    <property type="entry name" value="LysM domain"/>
    <property type="match status" value="4"/>
</dbReference>
<feature type="chain" id="PRO_5024280506" evidence="4">
    <location>
        <begin position="25"/>
        <end position="720"/>
    </location>
</feature>
<dbReference type="InterPro" id="IPR028082">
    <property type="entry name" value="Peripla_BP_I"/>
</dbReference>
<feature type="signal peptide" evidence="4">
    <location>
        <begin position="1"/>
        <end position="24"/>
    </location>
</feature>
<feature type="domain" description="LysM" evidence="5">
    <location>
        <begin position="237"/>
        <end position="281"/>
    </location>
</feature>
<dbReference type="KEGG" id="anf:AQPE_4133"/>
<sequence length="720" mass="80145">MKLLVVICLFVLSISIFNPCFSQKQVEISGVKYILHTVIKSETVFNICQKYKVSQKDIMQANPGLPGILKAGSTVKIPVATVSQETEKPEPAGEAQPATEEEFYYHKVAPKQTLFSIAKQYGITANDLIRNNPELTNGIVPGQVLKIPVSITNVDAQKANDIASTQIDVSEYSVHPVVSGETLYSLEQRYGISHDEMMKFNPALQNGLKAGMKLKIPAKKAVASVEPVTVPGNVVLSKYKVEKGETLFSLAARFGVDVAEIKKVNPSLFSRSLETGEIISIPQQSSAKNQDSGKTEPSQIATVTEPNSEPPQDCDPINSKKQKYKAALLLPLYLAGNENPEPTSIDKALLLSKISITKSVVANPMDTAVVLNGANIDQRALGFLEFYEGALLALDSVQRRGMNVELYVFDSSNQKMINALLQLDEFRDLNLIIGPVYPEIQETVASFAAKNRIPMVSPLASAGNLEQNNSWYFKVNPSREYQIEQTASYAAENLRNKNFILLQLSGNSSSADAQLARLCKEKLAITSKKNLFHEYNIQQQGINSLKPLLADSAENIFIIPTDNEAQVSVAVTNLTALAEHYNIVLLGTQALPKLKSIQTENYHRIRLRYLSPYLIDYNRHLVRRFVGQYRQMYSAEPTQFSFQGFDVTYYFLSALYRYGKDFRNCLSDYPMELTQMDFNFEKVAPMGGYTNHNLFVTGYERNFDVLNLGTFGGHSLNQKK</sequence>
<evidence type="ECO:0000313" key="7">
    <source>
        <dbReference type="Proteomes" id="UP001193389"/>
    </source>
</evidence>
<evidence type="ECO:0000256" key="4">
    <source>
        <dbReference type="SAM" id="SignalP"/>
    </source>
</evidence>
<dbReference type="RefSeq" id="WP_318348149.1">
    <property type="nucleotide sequence ID" value="NZ_AP018694.1"/>
</dbReference>
<evidence type="ECO:0000313" key="6">
    <source>
        <dbReference type="EMBL" id="BBE19944.1"/>
    </source>
</evidence>
<accession>A0A5K7SFD0</accession>
<dbReference type="InterPro" id="IPR036779">
    <property type="entry name" value="LysM_dom_sf"/>
</dbReference>
<dbReference type="PANTHER" id="PTHR33734">
    <property type="entry name" value="LYSM DOMAIN-CONTAINING GPI-ANCHORED PROTEIN 2"/>
    <property type="match status" value="1"/>
</dbReference>
<dbReference type="PROSITE" id="PS51782">
    <property type="entry name" value="LYSM"/>
    <property type="match status" value="3"/>
</dbReference>
<dbReference type="InterPro" id="IPR028081">
    <property type="entry name" value="Leu-bd"/>
</dbReference>